<feature type="domain" description="Acyltransferase 3" evidence="2">
    <location>
        <begin position="9"/>
        <end position="306"/>
    </location>
</feature>
<feature type="transmembrane region" description="Helical" evidence="1">
    <location>
        <begin position="248"/>
        <end position="266"/>
    </location>
</feature>
<keyword evidence="3" id="KW-0012">Acyltransferase</keyword>
<name>A0A934IGA3_9HYPH</name>
<dbReference type="Pfam" id="PF01757">
    <property type="entry name" value="Acyl_transf_3"/>
    <property type="match status" value="1"/>
</dbReference>
<dbReference type="EMBL" id="JAEKJA010000007">
    <property type="protein sequence ID" value="MBJ3775923.1"/>
    <property type="molecule type" value="Genomic_DNA"/>
</dbReference>
<evidence type="ECO:0000256" key="1">
    <source>
        <dbReference type="SAM" id="Phobius"/>
    </source>
</evidence>
<feature type="transmembrane region" description="Helical" evidence="1">
    <location>
        <begin position="53"/>
        <end position="70"/>
    </location>
</feature>
<keyword evidence="1" id="KW-0812">Transmembrane</keyword>
<dbReference type="InterPro" id="IPR050879">
    <property type="entry name" value="Acyltransferase_3"/>
</dbReference>
<protein>
    <submittedName>
        <fullName evidence="3">Acyltransferase</fullName>
    </submittedName>
</protein>
<dbReference type="GO" id="GO:0016020">
    <property type="term" value="C:membrane"/>
    <property type="evidence" value="ECO:0007669"/>
    <property type="project" value="TreeGrafter"/>
</dbReference>
<dbReference type="AlphaFoldDB" id="A0A934IGA3"/>
<feature type="transmembrane region" description="Helical" evidence="1">
    <location>
        <begin position="207"/>
        <end position="236"/>
    </location>
</feature>
<reference evidence="3" key="1">
    <citation type="submission" date="2020-12" db="EMBL/GenBank/DDBJ databases">
        <title>Bacterial taxonomy.</title>
        <authorList>
            <person name="Pan X."/>
        </authorList>
    </citation>
    <scope>NUCLEOTIDE SEQUENCE</scope>
    <source>
        <strain evidence="3">B2012</strain>
    </source>
</reference>
<keyword evidence="1" id="KW-1133">Transmembrane helix</keyword>
<dbReference type="PANTHER" id="PTHR23028">
    <property type="entry name" value="ACETYLTRANSFERASE"/>
    <property type="match status" value="1"/>
</dbReference>
<comment type="caution">
    <text evidence="3">The sequence shown here is derived from an EMBL/GenBank/DDBJ whole genome shotgun (WGS) entry which is preliminary data.</text>
</comment>
<proteinExistence type="predicted"/>
<sequence>MSAAAPRLASLEAGRGLAALAVALFHAAAATPDADRPAALQAVLMAGQSGVDYFFVLSGFVIAHAHGADIGRPERLRAYLLRRARRIYLPYWVVLAAILPAFVLVPTFGLPAFREPATLLAAVVLAGPADPTPLTVAWTLFHEVLFYALFGLAILHRGVGVAALGLWFAVCALGEGDTYAFAEINLLFGFGMAARVVLPAVKAPAAVALLGATVFLAAALTGGSPIIAGLGAAALLAGLAACEAAGRLAVPAVLVALGGASYALYLTHGPVLSALLKLAARTPVPIAATLGSLPLLVAATLVAGIAFHRHVETPLLARLSRRTVRLRPTTDTPR</sequence>
<evidence type="ECO:0000313" key="4">
    <source>
        <dbReference type="Proteomes" id="UP000609531"/>
    </source>
</evidence>
<dbReference type="GO" id="GO:0000271">
    <property type="term" value="P:polysaccharide biosynthetic process"/>
    <property type="evidence" value="ECO:0007669"/>
    <property type="project" value="TreeGrafter"/>
</dbReference>
<evidence type="ECO:0000259" key="2">
    <source>
        <dbReference type="Pfam" id="PF01757"/>
    </source>
</evidence>
<dbReference type="GO" id="GO:0016747">
    <property type="term" value="F:acyltransferase activity, transferring groups other than amino-acyl groups"/>
    <property type="evidence" value="ECO:0007669"/>
    <property type="project" value="InterPro"/>
</dbReference>
<organism evidence="3 4">
    <name type="scientific">Acuticoccus mangrovi</name>
    <dbReference type="NCBI Taxonomy" id="2796142"/>
    <lineage>
        <taxon>Bacteria</taxon>
        <taxon>Pseudomonadati</taxon>
        <taxon>Pseudomonadota</taxon>
        <taxon>Alphaproteobacteria</taxon>
        <taxon>Hyphomicrobiales</taxon>
        <taxon>Amorphaceae</taxon>
        <taxon>Acuticoccus</taxon>
    </lineage>
</organism>
<feature type="transmembrane region" description="Helical" evidence="1">
    <location>
        <begin position="286"/>
        <end position="308"/>
    </location>
</feature>
<keyword evidence="4" id="KW-1185">Reference proteome</keyword>
<evidence type="ECO:0000313" key="3">
    <source>
        <dbReference type="EMBL" id="MBJ3775923.1"/>
    </source>
</evidence>
<gene>
    <name evidence="3" type="ORF">JCR33_09515</name>
</gene>
<accession>A0A934IGA3</accession>
<feature type="transmembrane region" description="Helical" evidence="1">
    <location>
        <begin position="180"/>
        <end position="201"/>
    </location>
</feature>
<dbReference type="PANTHER" id="PTHR23028:SF131">
    <property type="entry name" value="BLR2367 PROTEIN"/>
    <property type="match status" value="1"/>
</dbReference>
<feature type="transmembrane region" description="Helical" evidence="1">
    <location>
        <begin position="91"/>
        <end position="113"/>
    </location>
</feature>
<dbReference type="InterPro" id="IPR002656">
    <property type="entry name" value="Acyl_transf_3_dom"/>
</dbReference>
<keyword evidence="1" id="KW-0472">Membrane</keyword>
<dbReference type="RefSeq" id="WP_198881825.1">
    <property type="nucleotide sequence ID" value="NZ_JAEKJA010000007.1"/>
</dbReference>
<dbReference type="Proteomes" id="UP000609531">
    <property type="component" value="Unassembled WGS sequence"/>
</dbReference>
<keyword evidence="3" id="KW-0808">Transferase</keyword>
<feature type="transmembrane region" description="Helical" evidence="1">
    <location>
        <begin position="144"/>
        <end position="168"/>
    </location>
</feature>